<protein>
    <submittedName>
        <fullName evidence="1">Uncharacterized protein</fullName>
    </submittedName>
</protein>
<comment type="caution">
    <text evidence="1">The sequence shown here is derived from an EMBL/GenBank/DDBJ whole genome shotgun (WGS) entry which is preliminary data.</text>
</comment>
<reference evidence="1 2" key="1">
    <citation type="journal article" date="2019" name="Genome Biol. Evol.">
        <title>Insights into the evolution of the New World diploid cottons (Gossypium, subgenus Houzingenia) based on genome sequencing.</title>
        <authorList>
            <person name="Grover C.E."/>
            <person name="Arick M.A. 2nd"/>
            <person name="Thrash A."/>
            <person name="Conover J.L."/>
            <person name="Sanders W.S."/>
            <person name="Peterson D.G."/>
            <person name="Frelichowski J.E."/>
            <person name="Scheffler J.A."/>
            <person name="Scheffler B.E."/>
            <person name="Wendel J.F."/>
        </authorList>
    </citation>
    <scope>NUCLEOTIDE SEQUENCE [LARGE SCALE GENOMIC DNA]</scope>
    <source>
        <strain evidence="1">185</strain>
        <tissue evidence="1">Leaf</tissue>
    </source>
</reference>
<dbReference type="Proteomes" id="UP000593577">
    <property type="component" value="Unassembled WGS sequence"/>
</dbReference>
<dbReference type="EMBL" id="JABFAA010000011">
    <property type="protein sequence ID" value="MBA0696116.1"/>
    <property type="molecule type" value="Genomic_DNA"/>
</dbReference>
<evidence type="ECO:0000313" key="1">
    <source>
        <dbReference type="EMBL" id="MBA0696116.1"/>
    </source>
</evidence>
<gene>
    <name evidence="1" type="ORF">Goari_002699</name>
</gene>
<accession>A0A7J8Y942</accession>
<feature type="non-terminal residue" evidence="1">
    <location>
        <position position="1"/>
    </location>
</feature>
<evidence type="ECO:0000313" key="2">
    <source>
        <dbReference type="Proteomes" id="UP000593577"/>
    </source>
</evidence>
<keyword evidence="2" id="KW-1185">Reference proteome</keyword>
<sequence length="69" mass="8110">MVQEFYLALKQRETARPFSNMDSLVKVRGVNVLEFKNIDTKEVLRFLTVGKETWAYQIGIVIPEMFNQE</sequence>
<name>A0A7J8Y942_GOSAI</name>
<organism evidence="1 2">
    <name type="scientific">Gossypium aridum</name>
    <name type="common">American cotton</name>
    <name type="synonym">Erioxylum aridum</name>
    <dbReference type="NCBI Taxonomy" id="34290"/>
    <lineage>
        <taxon>Eukaryota</taxon>
        <taxon>Viridiplantae</taxon>
        <taxon>Streptophyta</taxon>
        <taxon>Embryophyta</taxon>
        <taxon>Tracheophyta</taxon>
        <taxon>Spermatophyta</taxon>
        <taxon>Magnoliopsida</taxon>
        <taxon>eudicotyledons</taxon>
        <taxon>Gunneridae</taxon>
        <taxon>Pentapetalae</taxon>
        <taxon>rosids</taxon>
        <taxon>malvids</taxon>
        <taxon>Malvales</taxon>
        <taxon>Malvaceae</taxon>
        <taxon>Malvoideae</taxon>
        <taxon>Gossypium</taxon>
    </lineage>
</organism>
<dbReference type="AlphaFoldDB" id="A0A7J8Y942"/>
<proteinExistence type="predicted"/>